<dbReference type="GO" id="GO:0016491">
    <property type="term" value="F:oxidoreductase activity"/>
    <property type="evidence" value="ECO:0007669"/>
    <property type="project" value="UniProtKB-KW"/>
</dbReference>
<dbReference type="AlphaFoldDB" id="X0RLX5"/>
<dbReference type="Pfam" id="PF02615">
    <property type="entry name" value="Ldh_2"/>
    <property type="match status" value="1"/>
</dbReference>
<evidence type="ECO:0000256" key="2">
    <source>
        <dbReference type="ARBA" id="ARBA00023002"/>
    </source>
</evidence>
<dbReference type="PANTHER" id="PTHR11091:SF0">
    <property type="entry name" value="MALATE DEHYDROGENASE"/>
    <property type="match status" value="1"/>
</dbReference>
<evidence type="ECO:0000313" key="3">
    <source>
        <dbReference type="EMBL" id="GAF69788.1"/>
    </source>
</evidence>
<accession>X0RLX5</accession>
<protein>
    <recommendedName>
        <fullName evidence="4">Ldh family oxidoreductase</fullName>
    </recommendedName>
</protein>
<dbReference type="Gene3D" id="3.30.1370.60">
    <property type="entry name" value="Hypothetical oxidoreductase yiak, domain 2"/>
    <property type="match status" value="1"/>
</dbReference>
<dbReference type="InterPro" id="IPR043144">
    <property type="entry name" value="Mal/L-sulf/L-lact_DH-like_ah"/>
</dbReference>
<dbReference type="InterPro" id="IPR003767">
    <property type="entry name" value="Malate/L-lactate_DH-like"/>
</dbReference>
<sequence>MTVAADLIRTFTADVVQALGAPADSAALVAASLTEADRLGCHSHGTVQLPLYAKMIAAGALDPLAHPSVESCAAGLARVNGHNSFGQLTGALAVRTGIKRAREGGIAAVGIRNGGHLGRLGEWAQMAAAGEMVFLAFCNTGGGARNVAPFGGHERKLSTNPVAFGIPAFGAVPHDVIVDFATSQVAGAVIGKHYITGKPLDPEWATTATGEKLIDARDFISGDGALLPLGGRVSGHKGYALAIIAEILGGIAGGLMAGEHDPEWFSN</sequence>
<evidence type="ECO:0008006" key="4">
    <source>
        <dbReference type="Google" id="ProtNLM"/>
    </source>
</evidence>
<dbReference type="EMBL" id="BARS01006525">
    <property type="protein sequence ID" value="GAF69788.1"/>
    <property type="molecule type" value="Genomic_DNA"/>
</dbReference>
<dbReference type="Gene3D" id="1.10.1530.10">
    <property type="match status" value="1"/>
</dbReference>
<reference evidence="3" key="1">
    <citation type="journal article" date="2014" name="Front. Microbiol.">
        <title>High frequency of phylogenetically diverse reductive dehalogenase-homologous genes in deep subseafloor sedimentary metagenomes.</title>
        <authorList>
            <person name="Kawai M."/>
            <person name="Futagami T."/>
            <person name="Toyoda A."/>
            <person name="Takaki Y."/>
            <person name="Nishi S."/>
            <person name="Hori S."/>
            <person name="Arai W."/>
            <person name="Tsubouchi T."/>
            <person name="Morono Y."/>
            <person name="Uchiyama I."/>
            <person name="Ito T."/>
            <person name="Fujiyama A."/>
            <person name="Inagaki F."/>
            <person name="Takami H."/>
        </authorList>
    </citation>
    <scope>NUCLEOTIDE SEQUENCE</scope>
    <source>
        <strain evidence="3">Expedition CK06-06</strain>
    </source>
</reference>
<keyword evidence="2" id="KW-0560">Oxidoreductase</keyword>
<dbReference type="InterPro" id="IPR043143">
    <property type="entry name" value="Mal/L-sulf/L-lact_DH-like_NADP"/>
</dbReference>
<dbReference type="SUPFAM" id="SSF89733">
    <property type="entry name" value="L-sulfolactate dehydrogenase-like"/>
    <property type="match status" value="1"/>
</dbReference>
<proteinExistence type="inferred from homology"/>
<comment type="similarity">
    <text evidence="1">Belongs to the LDH2/MDH2 oxidoreductase family.</text>
</comment>
<comment type="caution">
    <text evidence="3">The sequence shown here is derived from an EMBL/GenBank/DDBJ whole genome shotgun (WGS) entry which is preliminary data.</text>
</comment>
<organism evidence="3">
    <name type="scientific">marine sediment metagenome</name>
    <dbReference type="NCBI Taxonomy" id="412755"/>
    <lineage>
        <taxon>unclassified sequences</taxon>
        <taxon>metagenomes</taxon>
        <taxon>ecological metagenomes</taxon>
    </lineage>
</organism>
<dbReference type="PANTHER" id="PTHR11091">
    <property type="entry name" value="OXIDOREDUCTASE-RELATED"/>
    <property type="match status" value="1"/>
</dbReference>
<evidence type="ECO:0000256" key="1">
    <source>
        <dbReference type="ARBA" id="ARBA00006056"/>
    </source>
</evidence>
<gene>
    <name evidence="3" type="ORF">S01H1_12689</name>
</gene>
<name>X0RLX5_9ZZZZ</name>
<dbReference type="InterPro" id="IPR036111">
    <property type="entry name" value="Mal/L-sulfo/L-lacto_DH-like_sf"/>
</dbReference>
<feature type="non-terminal residue" evidence="3">
    <location>
        <position position="267"/>
    </location>
</feature>